<dbReference type="PANTHER" id="PTHR40459">
    <property type="entry name" value="CONSERVED HYPOTHETICAL ALANINE AND LEUCINE RICH PROTEIN"/>
    <property type="match status" value="1"/>
</dbReference>
<dbReference type="Proteomes" id="UP000004221">
    <property type="component" value="Unassembled WGS sequence"/>
</dbReference>
<proteinExistence type="predicted"/>
<keyword evidence="6" id="KW-1185">Reference proteome</keyword>
<evidence type="ECO:0000313" key="5">
    <source>
        <dbReference type="EMBL" id="CCF84172.1"/>
    </source>
</evidence>
<dbReference type="EMBL" id="CAGS01000240">
    <property type="protein sequence ID" value="CCF84172.1"/>
    <property type="molecule type" value="Genomic_DNA"/>
</dbReference>
<keyword evidence="2" id="KW-0732">Signal</keyword>
<feature type="compositionally biased region" description="Basic and acidic residues" evidence="1">
    <location>
        <begin position="294"/>
        <end position="306"/>
    </location>
</feature>
<evidence type="ECO:0000256" key="2">
    <source>
        <dbReference type="SAM" id="SignalP"/>
    </source>
</evidence>
<dbReference type="PANTHER" id="PTHR40459:SF1">
    <property type="entry name" value="CONSERVED HYPOTHETICAL ALANINE AND LEUCINE RICH PROTEIN"/>
    <property type="match status" value="1"/>
</dbReference>
<dbReference type="InterPro" id="IPR036291">
    <property type="entry name" value="NAD(P)-bd_dom_sf"/>
</dbReference>
<evidence type="ECO:0000313" key="6">
    <source>
        <dbReference type="Proteomes" id="UP000004221"/>
    </source>
</evidence>
<feature type="signal peptide" evidence="2">
    <location>
        <begin position="1"/>
        <end position="22"/>
    </location>
</feature>
<feature type="chain" id="PRO_5003688798" evidence="2">
    <location>
        <begin position="23"/>
        <end position="306"/>
    </location>
</feature>
<evidence type="ECO:0000259" key="4">
    <source>
        <dbReference type="Pfam" id="PF10728"/>
    </source>
</evidence>
<comment type="caution">
    <text evidence="5">The sequence shown here is derived from an EMBL/GenBank/DDBJ whole genome shotgun (WGS) entry which is preliminary data.</text>
</comment>
<sequence>MTIGFIGAGATASALAGAFATAGLPVVAVASRRPEQAAALAARLPGTIAVTNAQTVVDRADLVFLAVPDDAIAPVCEGLQWRAATNAVHCSGAHSRDVLAAARDGGAGTGSCHPLQTLTGTAGDAGRLAGCVFGIEADEPLRSTLREIVRRIGGEPLVLEAGDKPLYHAAAVLSSNYVVTLAAVAADLWSTFGLDRARALRALLPLLRGTVDNLDKRGLPDALTGPIARGDVTTVQRHLDALAGHLPERAALYRDLGRATVPLATERRGPDDPALRALLEVLRAPHISAPGDSDQERGYDDARQHP</sequence>
<feature type="domain" description="DUF2520" evidence="4">
    <location>
        <begin position="131"/>
        <end position="260"/>
    </location>
</feature>
<dbReference type="Pfam" id="PF10728">
    <property type="entry name" value="DUF2520"/>
    <property type="match status" value="1"/>
</dbReference>
<feature type="region of interest" description="Disordered" evidence="1">
    <location>
        <begin position="286"/>
        <end position="306"/>
    </location>
</feature>
<accession>I4EHL0</accession>
<organism evidence="5 6">
    <name type="scientific">Nitrolancea hollandica Lb</name>
    <dbReference type="NCBI Taxonomy" id="1129897"/>
    <lineage>
        <taxon>Bacteria</taxon>
        <taxon>Pseudomonadati</taxon>
        <taxon>Thermomicrobiota</taxon>
        <taxon>Thermomicrobia</taxon>
        <taxon>Sphaerobacterales</taxon>
        <taxon>Sphaerobacterineae</taxon>
        <taxon>Sphaerobacteraceae</taxon>
        <taxon>Nitrolancea</taxon>
    </lineage>
</organism>
<feature type="domain" description="Pyrroline-5-carboxylate reductase catalytic N-terminal" evidence="3">
    <location>
        <begin position="2"/>
        <end position="79"/>
    </location>
</feature>
<evidence type="ECO:0000259" key="3">
    <source>
        <dbReference type="Pfam" id="PF03807"/>
    </source>
</evidence>
<reference evidence="5 6" key="1">
    <citation type="journal article" date="2012" name="ISME J.">
        <title>Nitrification expanded: discovery, physiology and genomics of a nitrite-oxidizing bacterium from the phylum Chloroflexi.</title>
        <authorList>
            <person name="Sorokin D.Y."/>
            <person name="Lucker S."/>
            <person name="Vejmelkova D."/>
            <person name="Kostrikina N.A."/>
            <person name="Kleerebezem R."/>
            <person name="Rijpstra W.I."/>
            <person name="Damste J.S."/>
            <person name="Le Paslier D."/>
            <person name="Muyzer G."/>
            <person name="Wagner M."/>
            <person name="van Loosdrecht M.C."/>
            <person name="Daims H."/>
        </authorList>
    </citation>
    <scope>NUCLEOTIDE SEQUENCE [LARGE SCALE GENOMIC DNA]</scope>
    <source>
        <strain evidence="6">none</strain>
    </source>
</reference>
<dbReference type="RefSeq" id="WP_008478117.1">
    <property type="nucleotide sequence ID" value="NZ_CAGS01000240.1"/>
</dbReference>
<protein>
    <submittedName>
        <fullName evidence="5">NADP oxidoreductase coenzyme F420-dependent</fullName>
    </submittedName>
</protein>
<dbReference type="InterPro" id="IPR037108">
    <property type="entry name" value="TM1727-like_C_sf"/>
</dbReference>
<dbReference type="InterPro" id="IPR018931">
    <property type="entry name" value="DUF2520"/>
</dbReference>
<dbReference type="Gene3D" id="3.40.50.720">
    <property type="entry name" value="NAD(P)-binding Rossmann-like Domain"/>
    <property type="match status" value="1"/>
</dbReference>
<gene>
    <name evidence="5" type="ORF">NITHO_3140009</name>
</gene>
<dbReference type="InterPro" id="IPR028939">
    <property type="entry name" value="P5C_Rdtase_cat_N"/>
</dbReference>
<dbReference type="SUPFAM" id="SSF51735">
    <property type="entry name" value="NAD(P)-binding Rossmann-fold domains"/>
    <property type="match status" value="1"/>
</dbReference>
<dbReference type="AlphaFoldDB" id="I4EHL0"/>
<dbReference type="SUPFAM" id="SSF48179">
    <property type="entry name" value="6-phosphogluconate dehydrogenase C-terminal domain-like"/>
    <property type="match status" value="1"/>
</dbReference>
<name>I4EHL0_9BACT</name>
<dbReference type="Pfam" id="PF03807">
    <property type="entry name" value="F420_oxidored"/>
    <property type="match status" value="1"/>
</dbReference>
<dbReference type="OrthoDB" id="9810755at2"/>
<dbReference type="Gene3D" id="1.10.1040.20">
    <property type="entry name" value="ProC-like, C-terminal domain"/>
    <property type="match status" value="1"/>
</dbReference>
<dbReference type="InterPro" id="IPR008927">
    <property type="entry name" value="6-PGluconate_DH-like_C_sf"/>
</dbReference>
<evidence type="ECO:0000256" key="1">
    <source>
        <dbReference type="SAM" id="MobiDB-lite"/>
    </source>
</evidence>